<organism evidence="1 2">
    <name type="scientific">Clostridium aceticum</name>
    <dbReference type="NCBI Taxonomy" id="84022"/>
    <lineage>
        <taxon>Bacteria</taxon>
        <taxon>Bacillati</taxon>
        <taxon>Bacillota</taxon>
        <taxon>Clostridia</taxon>
        <taxon>Eubacteriales</taxon>
        <taxon>Clostridiaceae</taxon>
        <taxon>Clostridium</taxon>
    </lineage>
</organism>
<dbReference type="PATRIC" id="fig|84022.5.peg.3484"/>
<dbReference type="Proteomes" id="UP000035704">
    <property type="component" value="Chromosome"/>
</dbReference>
<dbReference type="STRING" id="84022.CACET_c32950"/>
<name>A0A0D8IBN6_9CLOT</name>
<sequence length="469" mass="53527">MKEKTLQTCSLEEWKFSIAHDFHLTIEVQHNPYKIPHHRLFSMAARKNLNRRFLFVSKILGKHIPVPPSISLLGGAALAAAHLETVYGKKTALMPAIIEAIIQGKNCEETYQLMKKNPFSLPEPTIFIGFAETATALGHAVFDCFSHGGTYIHTTRERIPEMESLISFEEEHSHATSHRYYSIDENLLKSSNPIVLIDDEITTGKTALNFITAIQEKYPRKDYVVASLLDWRSEEDRQRFRFTASQLGVGIQTVSLISGRIRVEESVNRELAKTRFSTNKKEVLSYEPQVNIQKLYFDDLFSNKLPFSSINALGEKNETPYLLETGRFGITSKDKNTIDEAAKAIGSALGKMRKGKNTLCLGTGEFMYLPMRIAAHMGEGVMYHSTTRSPIFPERKENYAVQNAFSFESPDDPEIINYLYNIPYGYYDDLYLFFERETKLDGLRPLVEVLKKLGIFHLYFVFCLGRKNI</sequence>
<keyword evidence="2" id="KW-1185">Reference proteome</keyword>
<dbReference type="InterPro" id="IPR029057">
    <property type="entry name" value="PRTase-like"/>
</dbReference>
<dbReference type="InterPro" id="IPR011214">
    <property type="entry name" value="UCP020967"/>
</dbReference>
<dbReference type="OrthoDB" id="56827at2"/>
<dbReference type="EMBL" id="CP009687">
    <property type="protein sequence ID" value="AKL96739.1"/>
    <property type="molecule type" value="Genomic_DNA"/>
</dbReference>
<dbReference type="Pfam" id="PF12500">
    <property type="entry name" value="TRSP"/>
    <property type="match status" value="1"/>
</dbReference>
<dbReference type="PIRSF" id="PIRSF020967">
    <property type="entry name" value="UCP020967"/>
    <property type="match status" value="1"/>
</dbReference>
<evidence type="ECO:0000313" key="1">
    <source>
        <dbReference type="EMBL" id="AKL96739.1"/>
    </source>
</evidence>
<proteinExistence type="predicted"/>
<dbReference type="InterPro" id="IPR000836">
    <property type="entry name" value="PRTase_dom"/>
</dbReference>
<dbReference type="InterPro" id="IPR041688">
    <property type="entry name" value="PRTase_2"/>
</dbReference>
<dbReference type="CDD" id="cd06223">
    <property type="entry name" value="PRTases_typeI"/>
    <property type="match status" value="1"/>
</dbReference>
<dbReference type="RefSeq" id="WP_044824178.1">
    <property type="nucleotide sequence ID" value="NZ_CP009687.1"/>
</dbReference>
<protein>
    <submittedName>
        <fullName evidence="1">Uncharacterized protein</fullName>
    </submittedName>
</protein>
<gene>
    <name evidence="1" type="ORF">CACET_c32950</name>
</gene>
<dbReference type="KEGG" id="cace:CACET_c32950"/>
<dbReference type="Gene3D" id="3.40.50.2020">
    <property type="match status" value="1"/>
</dbReference>
<accession>A0A0D8IBN6</accession>
<dbReference type="Pfam" id="PF15609">
    <property type="entry name" value="PRTase_2"/>
    <property type="match status" value="1"/>
</dbReference>
<dbReference type="InterPro" id="IPR022537">
    <property type="entry name" value="TRSP_dom"/>
</dbReference>
<dbReference type="SUPFAM" id="SSF53271">
    <property type="entry name" value="PRTase-like"/>
    <property type="match status" value="1"/>
</dbReference>
<evidence type="ECO:0000313" key="2">
    <source>
        <dbReference type="Proteomes" id="UP000035704"/>
    </source>
</evidence>
<reference evidence="1 2" key="1">
    <citation type="submission" date="2014-10" db="EMBL/GenBank/DDBJ databases">
        <title>Genome sequence of Clostridium aceticum DSM 1496.</title>
        <authorList>
            <person name="Poehlein A."/>
            <person name="Schiel-Bengelsdorf B."/>
            <person name="Gottschalk G."/>
            <person name="Duerre P."/>
            <person name="Daniel R."/>
        </authorList>
    </citation>
    <scope>NUCLEOTIDE SEQUENCE [LARGE SCALE GENOMIC DNA]</scope>
    <source>
        <strain evidence="1 2">DSM 1496</strain>
    </source>
</reference>
<dbReference type="AlphaFoldDB" id="A0A0D8IBN6"/>